<dbReference type="NCBIfam" id="NF002543">
    <property type="entry name" value="PRK02101.1-4"/>
    <property type="match status" value="1"/>
</dbReference>
<evidence type="ECO:0000256" key="1">
    <source>
        <dbReference type="HAMAP-Rule" id="MF_00652"/>
    </source>
</evidence>
<dbReference type="RefSeq" id="WP_090246297.1">
    <property type="nucleotide sequence ID" value="NZ_FNOU01000019.1"/>
</dbReference>
<dbReference type="AlphaFoldDB" id="A0A1H3HUU1"/>
<evidence type="ECO:0000313" key="3">
    <source>
        <dbReference type="Proteomes" id="UP000199652"/>
    </source>
</evidence>
<protein>
    <recommendedName>
        <fullName evidence="1">UPF0246 protein SAMN04488579_11920</fullName>
    </recommendedName>
</protein>
<name>A0A1H3HUU1_EUBBA</name>
<dbReference type="PANTHER" id="PTHR30283">
    <property type="entry name" value="PEROXIDE STRESS RESPONSE PROTEIN YAAA"/>
    <property type="match status" value="1"/>
</dbReference>
<dbReference type="OrthoDB" id="9777133at2"/>
<sequence>MIAILSPAKNMREIDWPGKTRRPTFARESAVLLEALRQLMPWELEKLMKVSSSLGEKAHYAFAHMDLSEPGTPAITTYDGLVFKHFDADSLTPKGWEVAEASLRILSGFYGVLRPQDGIMPYRLEMGTKLSVGEHQDLYAFWGQSLHDALYAQTDTIINLASEEYAKTIRRYLVPEEHFIDIEFKIIKAGKMQTITTYAKMARGRMARFIVENPGIEPENLKVFDALGFRYDASHSTNQKMVFIQG</sequence>
<dbReference type="STRING" id="1528.SAMN04488579_11920"/>
<proteinExistence type="inferred from homology"/>
<dbReference type="EMBL" id="FNOU01000019">
    <property type="protein sequence ID" value="SDY18479.1"/>
    <property type="molecule type" value="Genomic_DNA"/>
</dbReference>
<organism evidence="2 3">
    <name type="scientific">Eubacterium barkeri</name>
    <name type="common">Clostridium barkeri</name>
    <dbReference type="NCBI Taxonomy" id="1528"/>
    <lineage>
        <taxon>Bacteria</taxon>
        <taxon>Bacillati</taxon>
        <taxon>Bacillota</taxon>
        <taxon>Clostridia</taxon>
        <taxon>Eubacteriales</taxon>
        <taxon>Eubacteriaceae</taxon>
        <taxon>Eubacterium</taxon>
    </lineage>
</organism>
<accession>A0A1H3HUU1</accession>
<dbReference type="Pfam" id="PF03883">
    <property type="entry name" value="H2O2_YaaD"/>
    <property type="match status" value="1"/>
</dbReference>
<evidence type="ECO:0000313" key="2">
    <source>
        <dbReference type="EMBL" id="SDY18479.1"/>
    </source>
</evidence>
<gene>
    <name evidence="2" type="ORF">SAMN04488579_11920</name>
</gene>
<comment type="similarity">
    <text evidence="1">Belongs to the UPF0246 family.</text>
</comment>
<keyword evidence="3" id="KW-1185">Reference proteome</keyword>
<reference evidence="3" key="1">
    <citation type="submission" date="2016-10" db="EMBL/GenBank/DDBJ databases">
        <authorList>
            <person name="Varghese N."/>
            <person name="Submissions S."/>
        </authorList>
    </citation>
    <scope>NUCLEOTIDE SEQUENCE [LARGE SCALE GENOMIC DNA]</scope>
    <source>
        <strain evidence="3">VPI 5359</strain>
    </source>
</reference>
<dbReference type="PANTHER" id="PTHR30283:SF4">
    <property type="entry name" value="PEROXIDE STRESS RESISTANCE PROTEIN YAAA"/>
    <property type="match status" value="1"/>
</dbReference>
<dbReference type="GO" id="GO:0033194">
    <property type="term" value="P:response to hydroperoxide"/>
    <property type="evidence" value="ECO:0007669"/>
    <property type="project" value="TreeGrafter"/>
</dbReference>
<dbReference type="GO" id="GO:0005829">
    <property type="term" value="C:cytosol"/>
    <property type="evidence" value="ECO:0007669"/>
    <property type="project" value="TreeGrafter"/>
</dbReference>
<dbReference type="InterPro" id="IPR005583">
    <property type="entry name" value="YaaA"/>
</dbReference>
<dbReference type="Proteomes" id="UP000199652">
    <property type="component" value="Unassembled WGS sequence"/>
</dbReference>
<dbReference type="HAMAP" id="MF_00652">
    <property type="entry name" value="UPF0246"/>
    <property type="match status" value="1"/>
</dbReference>